<sequence length="200" mass="22792">MRKLFSIIVLGIMILGIHTTIHAENHGKPPVKELEQKFHNLIFQEIEEDQEINKVKKYDSKAALKEDLLEIMTSPLADSYLEQYFEEKDGDLYIIPQDGPQQLSFNHDYELEKVNDSYYRVTQPANDKLYTGRIEVEYRYEAGGWVFANRMNRISTDAGGEMPDTSSSSPLRMIVGVILIGTGTGLIAFRNGKPLNTYTP</sequence>
<evidence type="ECO:0000313" key="3">
    <source>
        <dbReference type="Proteomes" id="UP000192527"/>
    </source>
</evidence>
<dbReference type="STRING" id="402384.HM131_08860"/>
<dbReference type="AlphaFoldDB" id="A0A1W5ZUJ3"/>
<reference evidence="2 3" key="1">
    <citation type="submission" date="2017-04" db="EMBL/GenBank/DDBJ databases">
        <title>The whole genome sequencing and assembly of Halobacillus mangrovi strain.</title>
        <authorList>
            <person name="Lee S.-J."/>
            <person name="Park M.-K."/>
            <person name="Kim J.-Y."/>
            <person name="Lee Y.-J."/>
            <person name="Yi H."/>
            <person name="Bahn Y.-S."/>
            <person name="Kim J.F."/>
            <person name="Lee D.-W."/>
        </authorList>
    </citation>
    <scope>NUCLEOTIDE SEQUENCE [LARGE SCALE GENOMIC DNA]</scope>
    <source>
        <strain evidence="2 3">KTB 131</strain>
    </source>
</reference>
<accession>A0A1W5ZUJ3</accession>
<keyword evidence="1" id="KW-0472">Membrane</keyword>
<dbReference type="Proteomes" id="UP000192527">
    <property type="component" value="Chromosome"/>
</dbReference>
<proteinExistence type="predicted"/>
<evidence type="ECO:0000256" key="1">
    <source>
        <dbReference type="SAM" id="Phobius"/>
    </source>
</evidence>
<evidence type="ECO:0000313" key="2">
    <source>
        <dbReference type="EMBL" id="ARI76945.1"/>
    </source>
</evidence>
<dbReference type="Gene3D" id="3.10.450.420">
    <property type="match status" value="1"/>
</dbReference>
<organism evidence="2 3">
    <name type="scientific">Halobacillus mangrovi</name>
    <dbReference type="NCBI Taxonomy" id="402384"/>
    <lineage>
        <taxon>Bacteria</taxon>
        <taxon>Bacillati</taxon>
        <taxon>Bacillota</taxon>
        <taxon>Bacilli</taxon>
        <taxon>Bacillales</taxon>
        <taxon>Bacillaceae</taxon>
        <taxon>Halobacillus</taxon>
    </lineage>
</organism>
<name>A0A1W5ZUJ3_9BACI</name>
<dbReference type="InterPro" id="IPR053749">
    <property type="entry name" value="TA_system-associated_sf"/>
</dbReference>
<feature type="transmembrane region" description="Helical" evidence="1">
    <location>
        <begin position="171"/>
        <end position="189"/>
    </location>
</feature>
<dbReference type="KEGG" id="hmn:HM131_08860"/>
<keyword evidence="1" id="KW-1133">Transmembrane helix</keyword>
<dbReference type="RefSeq" id="WP_085029419.1">
    <property type="nucleotide sequence ID" value="NZ_CP020772.1"/>
</dbReference>
<dbReference type="OrthoDB" id="1267107at2"/>
<gene>
    <name evidence="2" type="ORF">HM131_08860</name>
</gene>
<evidence type="ECO:0008006" key="4">
    <source>
        <dbReference type="Google" id="ProtNLM"/>
    </source>
</evidence>
<protein>
    <recommendedName>
        <fullName evidence="4">DUF3993 domain-containing protein</fullName>
    </recommendedName>
</protein>
<dbReference type="EMBL" id="CP020772">
    <property type="protein sequence ID" value="ARI76945.1"/>
    <property type="molecule type" value="Genomic_DNA"/>
</dbReference>
<keyword evidence="1" id="KW-0812">Transmembrane</keyword>
<keyword evidence="3" id="KW-1185">Reference proteome</keyword>